<sequence>MYNTETDNNNHYDDNFEVQQSFPPVSTEYRQTGNRRYDKTPRYGRNGEQRTHYHDSGNAIEPTRIQAQPNIQQNMPQQFSTTNQQSATNFQQQHNVPQLQQQPTMIYFICKLPPITNSYVLSVQPQPVIGNVTTQQQQQDYSSGFIANNCPLQPQGGVQNSVQNT</sequence>
<protein>
    <submittedName>
        <fullName evidence="2">Uncharacterized protein</fullName>
    </submittedName>
</protein>
<evidence type="ECO:0000313" key="3">
    <source>
        <dbReference type="Proteomes" id="UP000507470"/>
    </source>
</evidence>
<dbReference type="AlphaFoldDB" id="A0A6J8BIM4"/>
<evidence type="ECO:0000256" key="1">
    <source>
        <dbReference type="SAM" id="MobiDB-lite"/>
    </source>
</evidence>
<organism evidence="2 3">
    <name type="scientific">Mytilus coruscus</name>
    <name type="common">Sea mussel</name>
    <dbReference type="NCBI Taxonomy" id="42192"/>
    <lineage>
        <taxon>Eukaryota</taxon>
        <taxon>Metazoa</taxon>
        <taxon>Spiralia</taxon>
        <taxon>Lophotrochozoa</taxon>
        <taxon>Mollusca</taxon>
        <taxon>Bivalvia</taxon>
        <taxon>Autobranchia</taxon>
        <taxon>Pteriomorphia</taxon>
        <taxon>Mytilida</taxon>
        <taxon>Mytiloidea</taxon>
        <taxon>Mytilidae</taxon>
        <taxon>Mytilinae</taxon>
        <taxon>Mytilus</taxon>
    </lineage>
</organism>
<gene>
    <name evidence="2" type="ORF">MCOR_19227</name>
</gene>
<keyword evidence="3" id="KW-1185">Reference proteome</keyword>
<feature type="region of interest" description="Disordered" evidence="1">
    <location>
        <begin position="26"/>
        <end position="57"/>
    </location>
</feature>
<accession>A0A6J8BIM4</accession>
<dbReference type="EMBL" id="CACVKT020003384">
    <property type="protein sequence ID" value="CAC5383486.1"/>
    <property type="molecule type" value="Genomic_DNA"/>
</dbReference>
<name>A0A6J8BIM4_MYTCO</name>
<proteinExistence type="predicted"/>
<dbReference type="Proteomes" id="UP000507470">
    <property type="component" value="Unassembled WGS sequence"/>
</dbReference>
<feature type="compositionally biased region" description="Basic and acidic residues" evidence="1">
    <location>
        <begin position="35"/>
        <end position="55"/>
    </location>
</feature>
<evidence type="ECO:0000313" key="2">
    <source>
        <dbReference type="EMBL" id="CAC5383486.1"/>
    </source>
</evidence>
<reference evidence="2 3" key="1">
    <citation type="submission" date="2020-06" db="EMBL/GenBank/DDBJ databases">
        <authorList>
            <person name="Li R."/>
            <person name="Bekaert M."/>
        </authorList>
    </citation>
    <scope>NUCLEOTIDE SEQUENCE [LARGE SCALE GENOMIC DNA]</scope>
    <source>
        <strain evidence="3">wild</strain>
    </source>
</reference>